<feature type="domain" description="O-antigen ligase-related" evidence="6">
    <location>
        <begin position="271"/>
        <end position="415"/>
    </location>
</feature>
<evidence type="ECO:0000313" key="7">
    <source>
        <dbReference type="EMBL" id="QDQ96665.1"/>
    </source>
</evidence>
<feature type="transmembrane region" description="Helical" evidence="5">
    <location>
        <begin position="466"/>
        <end position="486"/>
    </location>
</feature>
<feature type="transmembrane region" description="Helical" evidence="5">
    <location>
        <begin position="262"/>
        <end position="280"/>
    </location>
</feature>
<feature type="transmembrane region" description="Helical" evidence="5">
    <location>
        <begin position="188"/>
        <end position="208"/>
    </location>
</feature>
<gene>
    <name evidence="7" type="ORF">FO059_04025</name>
</gene>
<feature type="transmembrane region" description="Helical" evidence="5">
    <location>
        <begin position="286"/>
        <end position="302"/>
    </location>
</feature>
<evidence type="ECO:0000313" key="8">
    <source>
        <dbReference type="Proteomes" id="UP000317344"/>
    </source>
</evidence>
<dbReference type="KEGG" id="toy:FO059_04025"/>
<feature type="transmembrane region" description="Helical" evidence="5">
    <location>
        <begin position="26"/>
        <end position="45"/>
    </location>
</feature>
<dbReference type="GO" id="GO:0016020">
    <property type="term" value="C:membrane"/>
    <property type="evidence" value="ECO:0007669"/>
    <property type="project" value="UniProtKB-SubCell"/>
</dbReference>
<comment type="subcellular location">
    <subcellularLocation>
        <location evidence="1">Membrane</location>
        <topology evidence="1">Multi-pass membrane protein</topology>
    </subcellularLocation>
</comment>
<dbReference type="Proteomes" id="UP000317344">
    <property type="component" value="Chromosome"/>
</dbReference>
<dbReference type="AlphaFoldDB" id="A0A516X0R5"/>
<name>A0A516X0R5_9ACTN</name>
<feature type="transmembrane region" description="Helical" evidence="5">
    <location>
        <begin position="406"/>
        <end position="429"/>
    </location>
</feature>
<dbReference type="PANTHER" id="PTHR37422">
    <property type="entry name" value="TEICHURONIC ACID BIOSYNTHESIS PROTEIN TUAE"/>
    <property type="match status" value="1"/>
</dbReference>
<dbReference type="InterPro" id="IPR007016">
    <property type="entry name" value="O-antigen_ligase-rel_domated"/>
</dbReference>
<sequence length="505" mass="53890">MSVNLSPPRAKLVPGPGPGPGRRVRVGAVLVCGYAVAIACAFVVAPGRVPELLIAGPIAAVIVVAGLRSPIVATALLLVTSFLRLALPNVLFDPFVFAFAGVLASAGIWAVARGRNLPALGLLEFFMLAYVLWNVASMIAPHQYPATTPVSPDTDFSVPRYIFSGTVMPFAMFLVGRRILVSPGHVRAVLWMVLGAAGYSALVSILQFHGPPSWVWPQYIITAPNWAGRAVGVFNQPVVNGLVLILGFVTGVMLTQDPRARTAERWAAGLVAVACAYGVYLTHTRAVWLAFAVIVVLGAVFAARVRRGFLLTAAVMVCAVAMNWSTFLSSDRKAGGVGSPDEVEDRLNTIATATWAVGQKPWFGWGVGRFAAVNTYNHQQFSPSVSWSRGYGIPSHLNDLGILAELGVFGLVMWLSIIVLIAIMLVRAWRVSRGAELNQHRLVLIAVAAFASQMIVGLTVDLRFFVFPSIVVFLLAGLAVGISDRLRTGCAVNRLRGSSAAEAVR</sequence>
<keyword evidence="7" id="KW-0436">Ligase</keyword>
<dbReference type="InterPro" id="IPR051533">
    <property type="entry name" value="WaaL-like"/>
</dbReference>
<feature type="transmembrane region" description="Helical" evidence="5">
    <location>
        <begin position="160"/>
        <end position="176"/>
    </location>
</feature>
<keyword evidence="2 5" id="KW-0812">Transmembrane</keyword>
<keyword evidence="3 5" id="KW-1133">Transmembrane helix</keyword>
<dbReference type="EMBL" id="CP041765">
    <property type="protein sequence ID" value="QDQ96665.1"/>
    <property type="molecule type" value="Genomic_DNA"/>
</dbReference>
<dbReference type="OrthoDB" id="3565420at2"/>
<keyword evidence="4 5" id="KW-0472">Membrane</keyword>
<evidence type="ECO:0000259" key="6">
    <source>
        <dbReference type="Pfam" id="PF04932"/>
    </source>
</evidence>
<evidence type="ECO:0000256" key="5">
    <source>
        <dbReference type="SAM" id="Phobius"/>
    </source>
</evidence>
<feature type="transmembrane region" description="Helical" evidence="5">
    <location>
        <begin position="119"/>
        <end position="140"/>
    </location>
</feature>
<feature type="transmembrane region" description="Helical" evidence="5">
    <location>
        <begin position="91"/>
        <end position="112"/>
    </location>
</feature>
<dbReference type="GO" id="GO:0016874">
    <property type="term" value="F:ligase activity"/>
    <property type="evidence" value="ECO:0007669"/>
    <property type="project" value="UniProtKB-KW"/>
</dbReference>
<evidence type="ECO:0000256" key="1">
    <source>
        <dbReference type="ARBA" id="ARBA00004141"/>
    </source>
</evidence>
<dbReference type="Pfam" id="PF04932">
    <property type="entry name" value="Wzy_C"/>
    <property type="match status" value="1"/>
</dbReference>
<feature type="transmembrane region" description="Helical" evidence="5">
    <location>
        <begin position="52"/>
        <end position="79"/>
    </location>
</feature>
<reference evidence="7 8" key="2">
    <citation type="submission" date="2019-07" db="EMBL/GenBank/DDBJ databases">
        <authorList>
            <person name="Huang Y."/>
        </authorList>
    </citation>
    <scope>NUCLEOTIDE SEQUENCE [LARGE SCALE GENOMIC DNA]</scope>
    <source>
        <strain evidence="7 8">HY188</strain>
    </source>
</reference>
<reference evidence="7 8" key="1">
    <citation type="submission" date="2019-07" db="EMBL/GenBank/DDBJ databases">
        <title>Tomitella cavernea sp. nov., an actinomycete isolated from soil.</title>
        <authorList>
            <person name="Cheng J."/>
        </authorList>
    </citation>
    <scope>NUCLEOTIDE SEQUENCE [LARGE SCALE GENOMIC DNA]</scope>
    <source>
        <strain evidence="7 8">HY188</strain>
    </source>
</reference>
<protein>
    <submittedName>
        <fullName evidence="7">O-antigen ligase family protein</fullName>
    </submittedName>
</protein>
<dbReference type="PANTHER" id="PTHR37422:SF23">
    <property type="entry name" value="TEICHURONIC ACID BIOSYNTHESIS PROTEIN TUAE"/>
    <property type="match status" value="1"/>
</dbReference>
<organism evidence="7 8">
    <name type="scientific">Tomitella fengzijianii</name>
    <dbReference type="NCBI Taxonomy" id="2597660"/>
    <lineage>
        <taxon>Bacteria</taxon>
        <taxon>Bacillati</taxon>
        <taxon>Actinomycetota</taxon>
        <taxon>Actinomycetes</taxon>
        <taxon>Mycobacteriales</taxon>
        <taxon>Tomitella</taxon>
    </lineage>
</organism>
<keyword evidence="8" id="KW-1185">Reference proteome</keyword>
<evidence type="ECO:0000256" key="2">
    <source>
        <dbReference type="ARBA" id="ARBA00022692"/>
    </source>
</evidence>
<accession>A0A516X0R5</accession>
<evidence type="ECO:0000256" key="4">
    <source>
        <dbReference type="ARBA" id="ARBA00023136"/>
    </source>
</evidence>
<feature type="transmembrane region" description="Helical" evidence="5">
    <location>
        <begin position="309"/>
        <end position="327"/>
    </location>
</feature>
<evidence type="ECO:0000256" key="3">
    <source>
        <dbReference type="ARBA" id="ARBA00022989"/>
    </source>
</evidence>
<feature type="transmembrane region" description="Helical" evidence="5">
    <location>
        <begin position="238"/>
        <end position="255"/>
    </location>
</feature>
<feature type="transmembrane region" description="Helical" evidence="5">
    <location>
        <begin position="441"/>
        <end position="460"/>
    </location>
</feature>
<proteinExistence type="predicted"/>